<proteinExistence type="predicted"/>
<evidence type="ECO:0008006" key="3">
    <source>
        <dbReference type="Google" id="ProtNLM"/>
    </source>
</evidence>
<evidence type="ECO:0000313" key="2">
    <source>
        <dbReference type="Proteomes" id="UP000326565"/>
    </source>
</evidence>
<dbReference type="Proteomes" id="UP000326565">
    <property type="component" value="Unassembled WGS sequence"/>
</dbReference>
<keyword evidence="2" id="KW-1185">Reference proteome</keyword>
<gene>
    <name evidence="1" type="ORF">BDV29DRAFT_159771</name>
</gene>
<dbReference type="AlphaFoldDB" id="A0A5N5WVG7"/>
<evidence type="ECO:0000313" key="1">
    <source>
        <dbReference type="EMBL" id="KAB8071150.1"/>
    </source>
</evidence>
<organism evidence="1 2">
    <name type="scientific">Aspergillus leporis</name>
    <dbReference type="NCBI Taxonomy" id="41062"/>
    <lineage>
        <taxon>Eukaryota</taxon>
        <taxon>Fungi</taxon>
        <taxon>Dikarya</taxon>
        <taxon>Ascomycota</taxon>
        <taxon>Pezizomycotina</taxon>
        <taxon>Eurotiomycetes</taxon>
        <taxon>Eurotiomycetidae</taxon>
        <taxon>Eurotiales</taxon>
        <taxon>Aspergillaceae</taxon>
        <taxon>Aspergillus</taxon>
        <taxon>Aspergillus subgen. Circumdati</taxon>
    </lineage>
</organism>
<dbReference type="EMBL" id="ML732281">
    <property type="protein sequence ID" value="KAB8071150.1"/>
    <property type="molecule type" value="Genomic_DNA"/>
</dbReference>
<name>A0A5N5WVG7_9EURO</name>
<reference evidence="1 2" key="1">
    <citation type="submission" date="2019-04" db="EMBL/GenBank/DDBJ databases">
        <title>Friends and foes A comparative genomics study of 23 Aspergillus species from section Flavi.</title>
        <authorList>
            <consortium name="DOE Joint Genome Institute"/>
            <person name="Kjaerbolling I."/>
            <person name="Vesth T."/>
            <person name="Frisvad J.C."/>
            <person name="Nybo J.L."/>
            <person name="Theobald S."/>
            <person name="Kildgaard S."/>
            <person name="Isbrandt T."/>
            <person name="Kuo A."/>
            <person name="Sato A."/>
            <person name="Lyhne E.K."/>
            <person name="Kogle M.E."/>
            <person name="Wiebenga A."/>
            <person name="Kun R.S."/>
            <person name="Lubbers R.J."/>
            <person name="Makela M.R."/>
            <person name="Barry K."/>
            <person name="Chovatia M."/>
            <person name="Clum A."/>
            <person name="Daum C."/>
            <person name="Haridas S."/>
            <person name="He G."/>
            <person name="LaButti K."/>
            <person name="Lipzen A."/>
            <person name="Mondo S."/>
            <person name="Riley R."/>
            <person name="Salamov A."/>
            <person name="Simmons B.A."/>
            <person name="Magnuson J.K."/>
            <person name="Henrissat B."/>
            <person name="Mortensen U.H."/>
            <person name="Larsen T.O."/>
            <person name="Devries R.P."/>
            <person name="Grigoriev I.V."/>
            <person name="Machida M."/>
            <person name="Baker S.E."/>
            <person name="Andersen M.R."/>
        </authorList>
    </citation>
    <scope>NUCLEOTIDE SEQUENCE [LARGE SCALE GENOMIC DNA]</scope>
    <source>
        <strain evidence="1 2">CBS 151.66</strain>
    </source>
</reference>
<dbReference type="OrthoDB" id="3758478at2759"/>
<accession>A0A5N5WVG7</accession>
<protein>
    <recommendedName>
        <fullName evidence="3">SnoaL-like domain-containing protein</fullName>
    </recommendedName>
</protein>
<sequence length="159" mass="17843">MPPSETLQTALTFLSGFKTLAPEPFLVVLSPTAIHEFAPSSCSPPPPKDPPAFVNRISSPREILASFKVAPKEIWENEKGQVTISATSEAVVRDEVRDEGISGEEWRYRGEYIYVFEMDEDRERIVRVVEILDIVRTGRLRGLMGRARGNPRREGSEGE</sequence>